<dbReference type="GO" id="GO:0008270">
    <property type="term" value="F:zinc ion binding"/>
    <property type="evidence" value="ECO:0007669"/>
    <property type="project" value="InterPro"/>
</dbReference>
<reference evidence="7" key="1">
    <citation type="submission" date="2013-01" db="EMBL/GenBank/DDBJ databases">
        <title>Draft Genome Sequence of a Mulberry Tree, Morus notabilis C.K. Schneid.</title>
        <authorList>
            <person name="He N."/>
            <person name="Zhao S."/>
        </authorList>
    </citation>
    <scope>NUCLEOTIDE SEQUENCE</scope>
</reference>
<dbReference type="GO" id="GO:0006730">
    <property type="term" value="P:one-carbon metabolic process"/>
    <property type="evidence" value="ECO:0007669"/>
    <property type="project" value="TreeGrafter"/>
</dbReference>
<sequence>MQESEKGPRHWGELKKEWKACKHGKLQSPIDLLNHRVKVIPKLGDIKMNYKPANATIKNRGHDISIVWLDDAGSIQINGTDYFLQQCHWHSPSEHSINGRRLDLELHIVHSSPDVKIERRIAVIAMLYKFGKPDRFLSKFTKDMVSITDTKQEVHKGVIDPRELKMGGLKYYRYIGSLTIPPCTEGVIWTMNKRISTVSREQVSLLREAVHDHAEMNARPLQPLNERDIHICGPMFQHDDSKN</sequence>
<keyword evidence="7" id="KW-1185">Reference proteome</keyword>
<dbReference type="STRING" id="981085.W9R888"/>
<dbReference type="InterPro" id="IPR023561">
    <property type="entry name" value="Carbonic_anhydrase_a-class"/>
</dbReference>
<dbReference type="EMBL" id="KE344693">
    <property type="protein sequence ID" value="EXB75897.1"/>
    <property type="molecule type" value="Genomic_DNA"/>
</dbReference>
<comment type="function">
    <text evidence="1">Reversible hydration of carbon dioxide.</text>
</comment>
<dbReference type="KEGG" id="mnt:21405386"/>
<comment type="similarity">
    <text evidence="3">Belongs to the alpha-class carbonic anhydrase family.</text>
</comment>
<evidence type="ECO:0000256" key="4">
    <source>
        <dbReference type="ARBA" id="ARBA00048348"/>
    </source>
</evidence>
<dbReference type="AlphaFoldDB" id="W9R888"/>
<dbReference type="OrthoDB" id="429145at2759"/>
<dbReference type="CDD" id="cd03124">
    <property type="entry name" value="alpha_CA_prokaryotic_like"/>
    <property type="match status" value="1"/>
</dbReference>
<dbReference type="PANTHER" id="PTHR18952:SF201">
    <property type="entry name" value="CARBONIC ANHYDRASE"/>
    <property type="match status" value="1"/>
</dbReference>
<gene>
    <name evidence="6" type="ORF">L484_022574</name>
</gene>
<comment type="catalytic activity">
    <reaction evidence="4">
        <text>hydrogencarbonate + H(+) = CO2 + H2O</text>
        <dbReference type="Rhea" id="RHEA:10748"/>
        <dbReference type="ChEBI" id="CHEBI:15377"/>
        <dbReference type="ChEBI" id="CHEBI:15378"/>
        <dbReference type="ChEBI" id="CHEBI:16526"/>
        <dbReference type="ChEBI" id="CHEBI:17544"/>
        <dbReference type="EC" id="4.2.1.1"/>
    </reaction>
</comment>
<protein>
    <recommendedName>
        <fullName evidence="5">Alpha-carbonic anhydrase domain-containing protein</fullName>
    </recommendedName>
</protein>
<name>W9R888_9ROSA</name>
<evidence type="ECO:0000259" key="5">
    <source>
        <dbReference type="PROSITE" id="PS51144"/>
    </source>
</evidence>
<dbReference type="SUPFAM" id="SSF51069">
    <property type="entry name" value="Carbonic anhydrase"/>
    <property type="match status" value="1"/>
</dbReference>
<proteinExistence type="inferred from homology"/>
<comment type="subcellular location">
    <subcellularLocation>
        <location evidence="2">Plastid</location>
        <location evidence="2">Chloroplast stroma</location>
    </subcellularLocation>
</comment>
<accession>W9R888</accession>
<organism evidence="6 7">
    <name type="scientific">Morus notabilis</name>
    <dbReference type="NCBI Taxonomy" id="981085"/>
    <lineage>
        <taxon>Eukaryota</taxon>
        <taxon>Viridiplantae</taxon>
        <taxon>Streptophyta</taxon>
        <taxon>Embryophyta</taxon>
        <taxon>Tracheophyta</taxon>
        <taxon>Spermatophyta</taxon>
        <taxon>Magnoliopsida</taxon>
        <taxon>eudicotyledons</taxon>
        <taxon>Gunneridae</taxon>
        <taxon>Pentapetalae</taxon>
        <taxon>rosids</taxon>
        <taxon>fabids</taxon>
        <taxon>Rosales</taxon>
        <taxon>Moraceae</taxon>
        <taxon>Moreae</taxon>
        <taxon>Morus</taxon>
    </lineage>
</organism>
<dbReference type="Gene3D" id="3.10.200.10">
    <property type="entry name" value="Alpha carbonic anhydrase"/>
    <property type="match status" value="1"/>
</dbReference>
<dbReference type="PANTHER" id="PTHR18952">
    <property type="entry name" value="CARBONIC ANHYDRASE"/>
    <property type="match status" value="1"/>
</dbReference>
<dbReference type="PROSITE" id="PS51144">
    <property type="entry name" value="ALPHA_CA_2"/>
    <property type="match status" value="1"/>
</dbReference>
<feature type="domain" description="Alpha-carbonic anhydrase" evidence="5">
    <location>
        <begin position="1"/>
        <end position="233"/>
    </location>
</feature>
<dbReference type="GO" id="GO:0009570">
    <property type="term" value="C:chloroplast stroma"/>
    <property type="evidence" value="ECO:0007669"/>
    <property type="project" value="UniProtKB-SubCell"/>
</dbReference>
<dbReference type="Proteomes" id="UP000030645">
    <property type="component" value="Unassembled WGS sequence"/>
</dbReference>
<evidence type="ECO:0000313" key="6">
    <source>
        <dbReference type="EMBL" id="EXB75897.1"/>
    </source>
</evidence>
<evidence type="ECO:0000313" key="7">
    <source>
        <dbReference type="Proteomes" id="UP000030645"/>
    </source>
</evidence>
<dbReference type="InterPro" id="IPR001148">
    <property type="entry name" value="CA_dom"/>
</dbReference>
<evidence type="ECO:0000256" key="3">
    <source>
        <dbReference type="ARBA" id="ARBA00006365"/>
    </source>
</evidence>
<dbReference type="eggNOG" id="KOG0382">
    <property type="taxonomic scope" value="Eukaryota"/>
</dbReference>
<evidence type="ECO:0000256" key="2">
    <source>
        <dbReference type="ARBA" id="ARBA00004470"/>
    </source>
</evidence>
<dbReference type="Pfam" id="PF00194">
    <property type="entry name" value="Carb_anhydrase"/>
    <property type="match status" value="1"/>
</dbReference>
<dbReference type="GO" id="GO:0004089">
    <property type="term" value="F:carbonate dehydratase activity"/>
    <property type="evidence" value="ECO:0007669"/>
    <property type="project" value="UniProtKB-EC"/>
</dbReference>
<dbReference type="InterPro" id="IPR036398">
    <property type="entry name" value="CA_dom_sf"/>
</dbReference>
<dbReference type="SMART" id="SM01057">
    <property type="entry name" value="Carb_anhydrase"/>
    <property type="match status" value="1"/>
</dbReference>
<evidence type="ECO:0000256" key="1">
    <source>
        <dbReference type="ARBA" id="ARBA00002904"/>
    </source>
</evidence>
<dbReference type="InterPro" id="IPR041891">
    <property type="entry name" value="Alpha_CA_prokaryot-like"/>
</dbReference>